<dbReference type="EMBL" id="JABANO010036551">
    <property type="protein sequence ID" value="KAF4701622.1"/>
    <property type="molecule type" value="Genomic_DNA"/>
</dbReference>
<sequence>RFVDDAKREGRRKEREVTSDKRKFEDEKTLQKSMRYKEMEEVRRLQAWKTDELERRERNAAVRFEKERRRDEAARKVAAKQVSDYEATKHLEQVRGQKEGCDLCRAA</sequence>
<reference evidence="2 3" key="1">
    <citation type="submission" date="2020-04" db="EMBL/GenBank/DDBJ databases">
        <title>Perkinsus olseni comparative genomics.</title>
        <authorList>
            <person name="Bogema D.R."/>
        </authorList>
    </citation>
    <scope>NUCLEOTIDE SEQUENCE [LARGE SCALE GENOMIC DNA]</scope>
    <source>
        <strain evidence="2 3">ATCC PRA-207</strain>
    </source>
</reference>
<dbReference type="AlphaFoldDB" id="A0A7J6Q0B4"/>
<feature type="region of interest" description="Disordered" evidence="1">
    <location>
        <begin position="1"/>
        <end position="27"/>
    </location>
</feature>
<name>A0A7J6Q0B4_PEROL</name>
<organism evidence="2 3">
    <name type="scientific">Perkinsus olseni</name>
    <name type="common">Perkinsus atlanticus</name>
    <dbReference type="NCBI Taxonomy" id="32597"/>
    <lineage>
        <taxon>Eukaryota</taxon>
        <taxon>Sar</taxon>
        <taxon>Alveolata</taxon>
        <taxon>Perkinsozoa</taxon>
        <taxon>Perkinsea</taxon>
        <taxon>Perkinsida</taxon>
        <taxon>Perkinsidae</taxon>
        <taxon>Perkinsus</taxon>
    </lineage>
</organism>
<evidence type="ECO:0000313" key="2">
    <source>
        <dbReference type="EMBL" id="KAF4701622.1"/>
    </source>
</evidence>
<accession>A0A7J6Q0B4</accession>
<feature type="non-terminal residue" evidence="2">
    <location>
        <position position="1"/>
    </location>
</feature>
<protein>
    <submittedName>
        <fullName evidence="2">Uncharacterized protein</fullName>
    </submittedName>
</protein>
<comment type="caution">
    <text evidence="2">The sequence shown here is derived from an EMBL/GenBank/DDBJ whole genome shotgun (WGS) entry which is preliminary data.</text>
</comment>
<evidence type="ECO:0000313" key="3">
    <source>
        <dbReference type="Proteomes" id="UP000553632"/>
    </source>
</evidence>
<proteinExistence type="predicted"/>
<evidence type="ECO:0000256" key="1">
    <source>
        <dbReference type="SAM" id="MobiDB-lite"/>
    </source>
</evidence>
<dbReference type="Proteomes" id="UP000553632">
    <property type="component" value="Unassembled WGS sequence"/>
</dbReference>
<gene>
    <name evidence="2" type="ORF">FOZ63_003805</name>
</gene>
<keyword evidence="3" id="KW-1185">Reference proteome</keyword>